<keyword evidence="4 6" id="KW-1133">Transmembrane helix</keyword>
<evidence type="ECO:0000256" key="3">
    <source>
        <dbReference type="ARBA" id="ARBA00022692"/>
    </source>
</evidence>
<dbReference type="Proteomes" id="UP000004431">
    <property type="component" value="Unassembled WGS sequence"/>
</dbReference>
<keyword evidence="5 6" id="KW-0472">Membrane</keyword>
<evidence type="ECO:0000256" key="4">
    <source>
        <dbReference type="ARBA" id="ARBA00022989"/>
    </source>
</evidence>
<feature type="transmembrane region" description="Helical" evidence="6">
    <location>
        <begin position="645"/>
        <end position="669"/>
    </location>
</feature>
<dbReference type="NCBIfam" id="TIGR00360">
    <property type="entry name" value="ComEC_N-term"/>
    <property type="match status" value="1"/>
</dbReference>
<dbReference type="PANTHER" id="PTHR30619:SF1">
    <property type="entry name" value="RECOMBINATION PROTEIN 2"/>
    <property type="match status" value="1"/>
</dbReference>
<feature type="transmembrane region" description="Helical" evidence="6">
    <location>
        <begin position="90"/>
        <end position="115"/>
    </location>
</feature>
<dbReference type="Pfam" id="PF03772">
    <property type="entry name" value="Competence"/>
    <property type="match status" value="1"/>
</dbReference>
<keyword evidence="3 6" id="KW-0812">Transmembrane</keyword>
<reference evidence="8 9" key="1">
    <citation type="submission" date="2010-08" db="EMBL/GenBank/DDBJ databases">
        <authorList>
            <person name="Durkin A.S."/>
            <person name="Madupu R."/>
            <person name="Torralba M."/>
            <person name="Gillis M."/>
            <person name="Methe B."/>
            <person name="Sutton G."/>
            <person name="Nelson K.E."/>
        </authorList>
    </citation>
    <scope>NUCLEOTIDE SEQUENCE [LARGE SCALE GENOMIC DNA]</scope>
    <source>
        <strain evidence="8 9">PB189-T1-4</strain>
    </source>
</reference>
<evidence type="ECO:0000256" key="1">
    <source>
        <dbReference type="ARBA" id="ARBA00004651"/>
    </source>
</evidence>
<evidence type="ECO:0000259" key="7">
    <source>
        <dbReference type="Pfam" id="PF03772"/>
    </source>
</evidence>
<dbReference type="RefSeq" id="WP_006303568.1">
    <property type="nucleotide sequence ID" value="NZ_AEDQ01000006.1"/>
</dbReference>
<dbReference type="InterPro" id="IPR004477">
    <property type="entry name" value="ComEC_N"/>
</dbReference>
<feature type="transmembrane region" description="Helical" evidence="6">
    <location>
        <begin position="566"/>
        <end position="587"/>
    </location>
</feature>
<organism evidence="8 9">
    <name type="scientific">Fannyhessea vaginae PB189-T1-4</name>
    <dbReference type="NCBI Taxonomy" id="866774"/>
    <lineage>
        <taxon>Bacteria</taxon>
        <taxon>Bacillati</taxon>
        <taxon>Actinomycetota</taxon>
        <taxon>Coriobacteriia</taxon>
        <taxon>Coriobacteriales</taxon>
        <taxon>Atopobiaceae</taxon>
        <taxon>Fannyhessea</taxon>
    </lineage>
</organism>
<sequence length="675" mass="72217">MGAYTRARVRDMQDTPAPYPGARVQRSSLYQANMRSYIPCVCICYAALHLSCAYMRQSCVLVQHTFSDAFAAAPIRCACSALVGTWDGRMVLVCLVCSLCISACAAWAAHVCVWHTHAQLYRRIASSFMWCVVGISTGCVITLFSLYTTARNTVQLCETVHHAPVRVQVVSDAYKRFGSYVSRVRIIGYQSPHGAAHAAHADSRCKTLQAKESTAAYCTDGEFIPTPALFARVSFSQEYVQGEELTLDATLAPVPCTPAQLSSIARGTTLKLTPGKVHVRRWPRSVVGALSALRYACIEALLQLPSPIRAAAPHTAALGKTDAGAFSREAVSAKSDMSVLSLRALAAAGVLGYRAPLYANHLNELFVTCGIAHVISVSGAHLAMLSVIITSLLKRIAVPHAAQQLLCLCVCLVFCVLSGASISVVRACMLVCVQCVCSVLHRKKHTLSSLSCVGIVMIVSDNSCVVQPAFILSMLCVHGIALFERPFAACLQGFCSSAQRGVVSALEYYIDDGRLPAHIRSILERCWRVLRSNHARRSKHHTHAASLSNTVGTTIATTLAAQLSCLAYTILAFRSVSVIGIVVNVLLVPFIMHYFMVAAVCIAAVTVASGMIGGALIRSVCAVFIDVPALLTCSALGAFAQVPGASIACTYLWSLVACACSVVLCGIVIKRYATL</sequence>
<keyword evidence="2" id="KW-1003">Cell membrane</keyword>
<feature type="transmembrane region" description="Helical" evidence="6">
    <location>
        <begin position="370"/>
        <end position="393"/>
    </location>
</feature>
<keyword evidence="9" id="KW-1185">Reference proteome</keyword>
<dbReference type="PANTHER" id="PTHR30619">
    <property type="entry name" value="DNA INTERNALIZATION/COMPETENCE PROTEIN COMEC/REC2"/>
    <property type="match status" value="1"/>
</dbReference>
<dbReference type="InterPro" id="IPR052159">
    <property type="entry name" value="Competence_DNA_uptake"/>
</dbReference>
<gene>
    <name evidence="8" type="ORF">HMPREF9248_0619</name>
</gene>
<feature type="transmembrane region" description="Helical" evidence="6">
    <location>
        <begin position="405"/>
        <end position="425"/>
    </location>
</feature>
<proteinExistence type="predicted"/>
<accession>A0ABN0B1J3</accession>
<evidence type="ECO:0000313" key="8">
    <source>
        <dbReference type="EMBL" id="EFL44657.1"/>
    </source>
</evidence>
<evidence type="ECO:0000256" key="6">
    <source>
        <dbReference type="SAM" id="Phobius"/>
    </source>
</evidence>
<comment type="caution">
    <text evidence="8">The sequence shown here is derived from an EMBL/GenBank/DDBJ whole genome shotgun (WGS) entry which is preliminary data.</text>
</comment>
<feature type="domain" description="ComEC/Rec2-related protein" evidence="7">
    <location>
        <begin position="359"/>
        <end position="669"/>
    </location>
</feature>
<dbReference type="EMBL" id="AEDQ01000006">
    <property type="protein sequence ID" value="EFL44657.1"/>
    <property type="molecule type" value="Genomic_DNA"/>
</dbReference>
<feature type="transmembrane region" description="Helical" evidence="6">
    <location>
        <begin position="594"/>
        <end position="625"/>
    </location>
</feature>
<name>A0ABN0B1J3_9ACTN</name>
<evidence type="ECO:0000313" key="9">
    <source>
        <dbReference type="Proteomes" id="UP000004431"/>
    </source>
</evidence>
<protein>
    <submittedName>
        <fullName evidence="8">ComEC/Rec2-like protein</fullName>
    </submittedName>
</protein>
<comment type="subcellular location">
    <subcellularLocation>
        <location evidence="1">Cell membrane</location>
        <topology evidence="1">Multi-pass membrane protein</topology>
    </subcellularLocation>
</comment>
<feature type="transmembrane region" description="Helical" evidence="6">
    <location>
        <begin position="127"/>
        <end position="147"/>
    </location>
</feature>
<evidence type="ECO:0000256" key="5">
    <source>
        <dbReference type="ARBA" id="ARBA00023136"/>
    </source>
</evidence>
<evidence type="ECO:0000256" key="2">
    <source>
        <dbReference type="ARBA" id="ARBA00022475"/>
    </source>
</evidence>